<dbReference type="AlphaFoldDB" id="A0A7V5H3A5"/>
<dbReference type="EMBL" id="DRTD01000349">
    <property type="protein sequence ID" value="HHE55054.1"/>
    <property type="molecule type" value="Genomic_DNA"/>
</dbReference>
<organism evidence="7">
    <name type="scientific">Caldithrix abyssi</name>
    <dbReference type="NCBI Taxonomy" id="187145"/>
    <lineage>
        <taxon>Bacteria</taxon>
        <taxon>Pseudomonadati</taxon>
        <taxon>Calditrichota</taxon>
        <taxon>Calditrichia</taxon>
        <taxon>Calditrichales</taxon>
        <taxon>Calditrichaceae</taxon>
        <taxon>Caldithrix</taxon>
    </lineage>
</organism>
<comment type="similarity">
    <text evidence="1 4">Belongs to the glycosyl hydrolase 26 family.</text>
</comment>
<keyword evidence="2 4" id="KW-0378">Hydrolase</keyword>
<dbReference type="PANTHER" id="PTHR40079:SF4">
    <property type="entry name" value="GH26 DOMAIN-CONTAINING PROTEIN-RELATED"/>
    <property type="match status" value="1"/>
</dbReference>
<evidence type="ECO:0000256" key="1">
    <source>
        <dbReference type="ARBA" id="ARBA00007754"/>
    </source>
</evidence>
<name>A0A7V5H3A5_CALAY</name>
<dbReference type="PRINTS" id="PR00739">
    <property type="entry name" value="GLHYDRLASE26"/>
</dbReference>
<evidence type="ECO:0000256" key="4">
    <source>
        <dbReference type="PROSITE-ProRule" id="PRU01100"/>
    </source>
</evidence>
<dbReference type="InterPro" id="IPR017853">
    <property type="entry name" value="GH"/>
</dbReference>
<keyword evidence="3 4" id="KW-0326">Glycosidase</keyword>
<feature type="signal peptide" evidence="5">
    <location>
        <begin position="1"/>
        <end position="26"/>
    </location>
</feature>
<dbReference type="Gene3D" id="3.20.20.80">
    <property type="entry name" value="Glycosidases"/>
    <property type="match status" value="1"/>
</dbReference>
<dbReference type="InterPro" id="IPR000805">
    <property type="entry name" value="Glyco_hydro_26"/>
</dbReference>
<comment type="caution">
    <text evidence="7">The sequence shown here is derived from an EMBL/GenBank/DDBJ whole genome shotgun (WGS) entry which is preliminary data.</text>
</comment>
<feature type="domain" description="GH26" evidence="6">
    <location>
        <begin position="120"/>
        <end position="455"/>
    </location>
</feature>
<gene>
    <name evidence="7" type="ORF">ENL21_04680</name>
</gene>
<feature type="active site" description="Nucleophile" evidence="4">
    <location>
        <position position="378"/>
    </location>
</feature>
<dbReference type="GO" id="GO:0016985">
    <property type="term" value="F:mannan endo-1,4-beta-mannosidase activity"/>
    <property type="evidence" value="ECO:0007669"/>
    <property type="project" value="InterPro"/>
</dbReference>
<dbReference type="Pfam" id="PF02156">
    <property type="entry name" value="Glyco_hydro_26"/>
    <property type="match status" value="1"/>
</dbReference>
<feature type="active site" description="Proton donor" evidence="4">
    <location>
        <position position="271"/>
    </location>
</feature>
<dbReference type="Gene3D" id="1.20.1270.90">
    <property type="entry name" value="AF1782-like"/>
    <property type="match status" value="1"/>
</dbReference>
<evidence type="ECO:0000256" key="3">
    <source>
        <dbReference type="ARBA" id="ARBA00023295"/>
    </source>
</evidence>
<evidence type="ECO:0000259" key="6">
    <source>
        <dbReference type="PROSITE" id="PS51764"/>
    </source>
</evidence>
<proteinExistence type="inferred from homology"/>
<accession>A0A7V5H3A5</accession>
<keyword evidence="5" id="KW-0732">Signal</keyword>
<reference evidence="7" key="1">
    <citation type="journal article" date="2020" name="mSystems">
        <title>Genome- and Community-Level Interaction Insights into Carbon Utilization and Element Cycling Functions of Hydrothermarchaeota in Hydrothermal Sediment.</title>
        <authorList>
            <person name="Zhou Z."/>
            <person name="Liu Y."/>
            <person name="Xu W."/>
            <person name="Pan J."/>
            <person name="Luo Z.H."/>
            <person name="Li M."/>
        </authorList>
    </citation>
    <scope>NUCLEOTIDE SEQUENCE [LARGE SCALE GENOMIC DNA]</scope>
    <source>
        <strain evidence="7">HyVt-76</strain>
    </source>
</reference>
<feature type="chain" id="PRO_5030756876" description="GH26 domain-containing protein" evidence="5">
    <location>
        <begin position="27"/>
        <end position="464"/>
    </location>
</feature>
<dbReference type="PROSITE" id="PS51764">
    <property type="entry name" value="GH26"/>
    <property type="match status" value="1"/>
</dbReference>
<dbReference type="InterPro" id="IPR022790">
    <property type="entry name" value="GH26_dom"/>
</dbReference>
<sequence>MVKISVFLIFILLPLLGCSQSTSQKALPVQLEPLQKAIDRGETLLGNSEVGEQEGQYPAQAFSICQQALQKAKTYLKGPGRKASESQIDSVVQVLYDQLTRFEASVVSELQELIDLRATKQTRYLYHNLKKLAAEKMLFGQHDATGYGVGWSGDDRRSDVKDVCGDYPALFSWDAYHIFHDNQADLERFIFRIEYTHGLGGVTTLCWHQYDPEGHGFYLEGIDYPVVASLLPGGQYHDFYKQKLRKMARLVKRLRGPKGESIPIIFRPYHEQNGNWFWWGKGQRSEQQYIDLWRFTVHYLCDSLNVHSFIYAFSPDGNQFESKNGYLIDYPGDDVVDVFGLDFYFGRGDDEEIKRFQKRVVWTVELAEARNKLPALTEVGDYYGFSGHEANLKIPNWYTRCFLYPVKYHAVAKRIAYGAVWRNASKTHHFAPYPGHSSVPDFLQFYKDDFTLFLQDLQNLFDNP</sequence>
<evidence type="ECO:0000256" key="2">
    <source>
        <dbReference type="ARBA" id="ARBA00022801"/>
    </source>
</evidence>
<protein>
    <recommendedName>
        <fullName evidence="6">GH26 domain-containing protein</fullName>
    </recommendedName>
</protein>
<evidence type="ECO:0000256" key="5">
    <source>
        <dbReference type="SAM" id="SignalP"/>
    </source>
</evidence>
<dbReference type="PANTHER" id="PTHR40079">
    <property type="entry name" value="MANNAN ENDO-1,4-BETA-MANNOSIDASE E-RELATED"/>
    <property type="match status" value="1"/>
</dbReference>
<evidence type="ECO:0000313" key="7">
    <source>
        <dbReference type="EMBL" id="HHE55054.1"/>
    </source>
</evidence>
<dbReference type="GO" id="GO:0006080">
    <property type="term" value="P:substituted mannan metabolic process"/>
    <property type="evidence" value="ECO:0007669"/>
    <property type="project" value="InterPro"/>
</dbReference>
<dbReference type="SUPFAM" id="SSF51445">
    <property type="entry name" value="(Trans)glycosidases"/>
    <property type="match status" value="1"/>
</dbReference>
<dbReference type="Proteomes" id="UP000886111">
    <property type="component" value="Unassembled WGS sequence"/>
</dbReference>